<dbReference type="InterPro" id="IPR000276">
    <property type="entry name" value="GPCR_Rhodpsn"/>
</dbReference>
<dbReference type="STRING" id="102285.A0A0R3T5R2"/>
<organism evidence="9">
    <name type="scientific">Rodentolepis nana</name>
    <name type="common">Dwarf tapeworm</name>
    <name type="synonym">Hymenolepis nana</name>
    <dbReference type="NCBI Taxonomy" id="102285"/>
    <lineage>
        <taxon>Eukaryota</taxon>
        <taxon>Metazoa</taxon>
        <taxon>Spiralia</taxon>
        <taxon>Lophotrochozoa</taxon>
        <taxon>Platyhelminthes</taxon>
        <taxon>Cestoda</taxon>
        <taxon>Eucestoda</taxon>
        <taxon>Cyclophyllidea</taxon>
        <taxon>Hymenolepididae</taxon>
        <taxon>Rodentolepis</taxon>
    </lineage>
</organism>
<sequence>MFTFERLIVVVWPLRAINFFTLQRTQFHVLLAVFISILVNLPWFFALETVEDPCGTGEFVCQPNEVLNFNRIFEVVFLSVLPAAIICTCNAVILYKIRHHRRPGANGTDQLSGENGSFTMTRFSTTMQLLAVSFCFLALILPSAVINVIQTFKHFLDTWKESSGTLADIYYIAWFLFMINLSSNFFVYCLVRPVFRKAAMGLFRKKQTSETSSYFRTTTRPIAQTIESIA</sequence>
<dbReference type="InterPro" id="IPR017452">
    <property type="entry name" value="GPCR_Rhodpsn_7TM"/>
</dbReference>
<dbReference type="PANTHER" id="PTHR46641">
    <property type="entry name" value="FMRFAMIDE RECEPTOR-RELATED"/>
    <property type="match status" value="1"/>
</dbReference>
<evidence type="ECO:0000259" key="6">
    <source>
        <dbReference type="PROSITE" id="PS50262"/>
    </source>
</evidence>
<dbReference type="PANTHER" id="PTHR46641:SF25">
    <property type="entry name" value="CNMAMIDE RECEPTOR-RELATED"/>
    <property type="match status" value="1"/>
</dbReference>
<keyword evidence="4 5" id="KW-0472">Membrane</keyword>
<evidence type="ECO:0000256" key="5">
    <source>
        <dbReference type="SAM" id="Phobius"/>
    </source>
</evidence>
<dbReference type="InterPro" id="IPR052954">
    <property type="entry name" value="GPCR-Ligand_Int"/>
</dbReference>
<proteinExistence type="predicted"/>
<evidence type="ECO:0000256" key="1">
    <source>
        <dbReference type="ARBA" id="ARBA00004370"/>
    </source>
</evidence>
<accession>A0A0R3T5R2</accession>
<dbReference type="OrthoDB" id="6155320at2759"/>
<dbReference type="SUPFAM" id="SSF81321">
    <property type="entry name" value="Family A G protein-coupled receptor-like"/>
    <property type="match status" value="1"/>
</dbReference>
<feature type="transmembrane region" description="Helical" evidence="5">
    <location>
        <begin position="27"/>
        <end position="45"/>
    </location>
</feature>
<comment type="subcellular location">
    <subcellularLocation>
        <location evidence="1">Membrane</location>
    </subcellularLocation>
</comment>
<keyword evidence="8" id="KW-1185">Reference proteome</keyword>
<evidence type="ECO:0000256" key="3">
    <source>
        <dbReference type="ARBA" id="ARBA00022989"/>
    </source>
</evidence>
<evidence type="ECO:0000313" key="7">
    <source>
        <dbReference type="EMBL" id="VDN98258.1"/>
    </source>
</evidence>
<dbReference type="GO" id="GO:0016020">
    <property type="term" value="C:membrane"/>
    <property type="evidence" value="ECO:0007669"/>
    <property type="project" value="UniProtKB-SubCell"/>
</dbReference>
<keyword evidence="2 5" id="KW-0812">Transmembrane</keyword>
<protein>
    <submittedName>
        <fullName evidence="9">G_PROTEIN_RECEP_F1_2 domain-containing protein</fullName>
    </submittedName>
</protein>
<dbReference type="EMBL" id="UZAE01001163">
    <property type="protein sequence ID" value="VDN98258.1"/>
    <property type="molecule type" value="Genomic_DNA"/>
</dbReference>
<dbReference type="PROSITE" id="PS50262">
    <property type="entry name" value="G_PROTEIN_RECEP_F1_2"/>
    <property type="match status" value="1"/>
</dbReference>
<evidence type="ECO:0000313" key="8">
    <source>
        <dbReference type="Proteomes" id="UP000278807"/>
    </source>
</evidence>
<evidence type="ECO:0000256" key="4">
    <source>
        <dbReference type="ARBA" id="ARBA00023136"/>
    </source>
</evidence>
<reference evidence="7 8" key="2">
    <citation type="submission" date="2018-11" db="EMBL/GenBank/DDBJ databases">
        <authorList>
            <consortium name="Pathogen Informatics"/>
        </authorList>
    </citation>
    <scope>NUCLEOTIDE SEQUENCE [LARGE SCALE GENOMIC DNA]</scope>
</reference>
<dbReference type="Pfam" id="PF00001">
    <property type="entry name" value="7tm_1"/>
    <property type="match status" value="1"/>
</dbReference>
<feature type="transmembrane region" description="Helical" evidence="5">
    <location>
        <begin position="129"/>
        <end position="149"/>
    </location>
</feature>
<evidence type="ECO:0000313" key="9">
    <source>
        <dbReference type="WBParaSite" id="HNAJ_0000240001-mRNA-1"/>
    </source>
</evidence>
<dbReference type="AlphaFoldDB" id="A0A0R3T5R2"/>
<dbReference type="WBParaSite" id="HNAJ_0000240001-mRNA-1">
    <property type="protein sequence ID" value="HNAJ_0000240001-mRNA-1"/>
    <property type="gene ID" value="HNAJ_0000240001"/>
</dbReference>
<gene>
    <name evidence="7" type="ORF">HNAJ_LOCUS2399</name>
</gene>
<dbReference type="GO" id="GO:0004930">
    <property type="term" value="F:G protein-coupled receptor activity"/>
    <property type="evidence" value="ECO:0007669"/>
    <property type="project" value="InterPro"/>
</dbReference>
<feature type="domain" description="G-protein coupled receptors family 1 profile" evidence="6">
    <location>
        <begin position="1"/>
        <end position="188"/>
    </location>
</feature>
<reference evidence="9" key="1">
    <citation type="submission" date="2017-02" db="UniProtKB">
        <authorList>
            <consortium name="WormBaseParasite"/>
        </authorList>
    </citation>
    <scope>IDENTIFICATION</scope>
</reference>
<name>A0A0R3T5R2_RODNA</name>
<dbReference type="Gene3D" id="1.20.1070.10">
    <property type="entry name" value="Rhodopsin 7-helix transmembrane proteins"/>
    <property type="match status" value="1"/>
</dbReference>
<evidence type="ECO:0000256" key="2">
    <source>
        <dbReference type="ARBA" id="ARBA00022692"/>
    </source>
</evidence>
<feature type="transmembrane region" description="Helical" evidence="5">
    <location>
        <begin position="72"/>
        <end position="95"/>
    </location>
</feature>
<feature type="transmembrane region" description="Helical" evidence="5">
    <location>
        <begin position="169"/>
        <end position="191"/>
    </location>
</feature>
<dbReference type="Proteomes" id="UP000278807">
    <property type="component" value="Unassembled WGS sequence"/>
</dbReference>
<keyword evidence="3 5" id="KW-1133">Transmembrane helix</keyword>